<gene>
    <name evidence="1" type="ORF">T07_775</name>
</gene>
<dbReference type="Proteomes" id="UP000054630">
    <property type="component" value="Unassembled WGS sequence"/>
</dbReference>
<dbReference type="OrthoDB" id="5932760at2759"/>
<accession>A0A0V0SH51</accession>
<sequence>MPLVNGCSASFRNLSTADFAAAVLDGVLRLIISGCTTALPSSSRNNRRLCSRPTFHAGCFSVQRTYALYADTSMMLQYMTNGHRAVILWQKYVDVILSKLVALSVANPVVIVHGAAVPMVALACFFYRTNQSPLPCREPLASLGSSREFHLTACQCRFAYSMRSLTLSNRLPKT</sequence>
<organism evidence="1 2">
    <name type="scientific">Trichinella nelsoni</name>
    <dbReference type="NCBI Taxonomy" id="6336"/>
    <lineage>
        <taxon>Eukaryota</taxon>
        <taxon>Metazoa</taxon>
        <taxon>Ecdysozoa</taxon>
        <taxon>Nematoda</taxon>
        <taxon>Enoplea</taxon>
        <taxon>Dorylaimia</taxon>
        <taxon>Trichinellida</taxon>
        <taxon>Trichinellidae</taxon>
        <taxon>Trichinella</taxon>
    </lineage>
</organism>
<dbReference type="AlphaFoldDB" id="A0A0V0SH51"/>
<keyword evidence="2" id="KW-1185">Reference proteome</keyword>
<evidence type="ECO:0000313" key="2">
    <source>
        <dbReference type="Proteomes" id="UP000054630"/>
    </source>
</evidence>
<dbReference type="EMBL" id="JYDL01000008">
    <property type="protein sequence ID" value="KRX26160.1"/>
    <property type="molecule type" value="Genomic_DNA"/>
</dbReference>
<proteinExistence type="predicted"/>
<name>A0A0V0SH51_9BILA</name>
<evidence type="ECO:0000313" key="1">
    <source>
        <dbReference type="EMBL" id="KRX26160.1"/>
    </source>
</evidence>
<reference evidence="1 2" key="1">
    <citation type="submission" date="2015-01" db="EMBL/GenBank/DDBJ databases">
        <title>Evolution of Trichinella species and genotypes.</title>
        <authorList>
            <person name="Korhonen P.K."/>
            <person name="Edoardo P."/>
            <person name="Giuseppe L.R."/>
            <person name="Gasser R.B."/>
        </authorList>
    </citation>
    <scope>NUCLEOTIDE SEQUENCE [LARGE SCALE GENOMIC DNA]</scope>
    <source>
        <strain evidence="1">ISS37</strain>
    </source>
</reference>
<protein>
    <submittedName>
        <fullName evidence="1">Uncharacterized protein</fullName>
    </submittedName>
</protein>
<comment type="caution">
    <text evidence="1">The sequence shown here is derived from an EMBL/GenBank/DDBJ whole genome shotgun (WGS) entry which is preliminary data.</text>
</comment>